<feature type="compositionally biased region" description="Basic and acidic residues" evidence="1">
    <location>
        <begin position="138"/>
        <end position="153"/>
    </location>
</feature>
<reference evidence="2 3" key="1">
    <citation type="submission" date="2024-11" db="EMBL/GenBank/DDBJ databases">
        <title>Chromosome-level genome assembly of the freshwater bivalve Anodonta woodiana.</title>
        <authorList>
            <person name="Chen X."/>
        </authorList>
    </citation>
    <scope>NUCLEOTIDE SEQUENCE [LARGE SCALE GENOMIC DNA]</scope>
    <source>
        <strain evidence="2">MN2024</strain>
        <tissue evidence="2">Gills</tissue>
    </source>
</reference>
<comment type="caution">
    <text evidence="2">The sequence shown here is derived from an EMBL/GenBank/DDBJ whole genome shotgun (WGS) entry which is preliminary data.</text>
</comment>
<protein>
    <submittedName>
        <fullName evidence="2">Uncharacterized protein</fullName>
    </submittedName>
</protein>
<accession>A0ABD3TXN3</accession>
<organism evidence="2 3">
    <name type="scientific">Sinanodonta woodiana</name>
    <name type="common">Chinese pond mussel</name>
    <name type="synonym">Anodonta woodiana</name>
    <dbReference type="NCBI Taxonomy" id="1069815"/>
    <lineage>
        <taxon>Eukaryota</taxon>
        <taxon>Metazoa</taxon>
        <taxon>Spiralia</taxon>
        <taxon>Lophotrochozoa</taxon>
        <taxon>Mollusca</taxon>
        <taxon>Bivalvia</taxon>
        <taxon>Autobranchia</taxon>
        <taxon>Heteroconchia</taxon>
        <taxon>Palaeoheterodonta</taxon>
        <taxon>Unionida</taxon>
        <taxon>Unionoidea</taxon>
        <taxon>Unionidae</taxon>
        <taxon>Unioninae</taxon>
        <taxon>Sinanodonta</taxon>
    </lineage>
</organism>
<keyword evidence="3" id="KW-1185">Reference proteome</keyword>
<feature type="region of interest" description="Disordered" evidence="1">
    <location>
        <begin position="117"/>
        <end position="157"/>
    </location>
</feature>
<gene>
    <name evidence="2" type="ORF">ACJMK2_019931</name>
</gene>
<evidence type="ECO:0000313" key="3">
    <source>
        <dbReference type="Proteomes" id="UP001634394"/>
    </source>
</evidence>
<feature type="compositionally biased region" description="Polar residues" evidence="1">
    <location>
        <begin position="123"/>
        <end position="137"/>
    </location>
</feature>
<proteinExistence type="predicted"/>
<dbReference type="Proteomes" id="UP001634394">
    <property type="component" value="Unassembled WGS sequence"/>
</dbReference>
<evidence type="ECO:0000313" key="2">
    <source>
        <dbReference type="EMBL" id="KAL3841832.1"/>
    </source>
</evidence>
<dbReference type="AlphaFoldDB" id="A0ABD3TXN3"/>
<name>A0ABD3TXN3_SINWO</name>
<evidence type="ECO:0000256" key="1">
    <source>
        <dbReference type="SAM" id="MobiDB-lite"/>
    </source>
</evidence>
<dbReference type="EMBL" id="JBJQND010000017">
    <property type="protein sequence ID" value="KAL3841832.1"/>
    <property type="molecule type" value="Genomic_DNA"/>
</dbReference>
<sequence>MDAEHFRILFVTDNACIDVQSFRGIGVEHNGDPIAHIQVTCKNEDEALNQAESRNDSSSVCRNFHEFVHCVGKNVPECIEKVADQYHIFTLPPWNCNITHDQIIHYQELATKGCGHGDAHGADSTTGKIVPGESNNKTGHESHQGHNAKDRTSETNAYSPSPVGLIWIPWIVCLWTIRLLPS</sequence>